<dbReference type="SUPFAM" id="SSF48264">
    <property type="entry name" value="Cytochrome P450"/>
    <property type="match status" value="1"/>
</dbReference>
<reference evidence="11 12" key="1">
    <citation type="submission" date="2024-08" db="EMBL/GenBank/DDBJ databases">
        <title>Insights into the chromosomal genome structure of Flemingia macrophylla.</title>
        <authorList>
            <person name="Ding Y."/>
            <person name="Zhao Y."/>
            <person name="Bi W."/>
            <person name="Wu M."/>
            <person name="Zhao G."/>
            <person name="Gong Y."/>
            <person name="Li W."/>
            <person name="Zhang P."/>
        </authorList>
    </citation>
    <scope>NUCLEOTIDE SEQUENCE [LARGE SCALE GENOMIC DNA]</scope>
    <source>
        <strain evidence="11">DYQJB</strain>
        <tissue evidence="11">Leaf</tissue>
    </source>
</reference>
<evidence type="ECO:0000256" key="1">
    <source>
        <dbReference type="ARBA" id="ARBA00004370"/>
    </source>
</evidence>
<dbReference type="GO" id="GO:0004497">
    <property type="term" value="F:monooxygenase activity"/>
    <property type="evidence" value="ECO:0007669"/>
    <property type="project" value="UniProtKB-KW"/>
</dbReference>
<dbReference type="PANTHER" id="PTHR47947">
    <property type="entry name" value="CYTOCHROME P450 82C3-RELATED"/>
    <property type="match status" value="1"/>
</dbReference>
<dbReference type="InterPro" id="IPR036396">
    <property type="entry name" value="Cyt_P450_sf"/>
</dbReference>
<keyword evidence="5 10" id="KW-0560">Oxidoreductase</keyword>
<keyword evidence="7 10" id="KW-0503">Monooxygenase</keyword>
<dbReference type="PROSITE" id="PS00086">
    <property type="entry name" value="CYTOCHROME_P450"/>
    <property type="match status" value="1"/>
</dbReference>
<evidence type="ECO:0000256" key="10">
    <source>
        <dbReference type="RuleBase" id="RU000461"/>
    </source>
</evidence>
<dbReference type="PANTHER" id="PTHR47947:SF24">
    <property type="entry name" value="ISOFLAVONE 2'-HYDROXYLASE-LIKE"/>
    <property type="match status" value="1"/>
</dbReference>
<comment type="similarity">
    <text evidence="2 10">Belongs to the cytochrome P450 family.</text>
</comment>
<dbReference type="PRINTS" id="PR00463">
    <property type="entry name" value="EP450I"/>
</dbReference>
<evidence type="ECO:0000256" key="6">
    <source>
        <dbReference type="ARBA" id="ARBA00023004"/>
    </source>
</evidence>
<evidence type="ECO:0000256" key="7">
    <source>
        <dbReference type="ARBA" id="ARBA00023033"/>
    </source>
</evidence>
<dbReference type="InterPro" id="IPR017972">
    <property type="entry name" value="Cyt_P450_CS"/>
</dbReference>
<dbReference type="GO" id="GO:0016020">
    <property type="term" value="C:membrane"/>
    <property type="evidence" value="ECO:0007669"/>
    <property type="project" value="UniProtKB-SubCell"/>
</dbReference>
<keyword evidence="8" id="KW-0472">Membrane</keyword>
<evidence type="ECO:0008006" key="13">
    <source>
        <dbReference type="Google" id="ProtNLM"/>
    </source>
</evidence>
<proteinExistence type="inferred from homology"/>
<evidence type="ECO:0000256" key="4">
    <source>
        <dbReference type="ARBA" id="ARBA00022723"/>
    </source>
</evidence>
<feature type="binding site" description="axial binding residue" evidence="9">
    <location>
        <position position="433"/>
    </location>
    <ligand>
        <name>heme</name>
        <dbReference type="ChEBI" id="CHEBI:30413"/>
    </ligand>
    <ligandPart>
        <name>Fe</name>
        <dbReference type="ChEBI" id="CHEBI:18248"/>
    </ligandPart>
</feature>
<keyword evidence="6 9" id="KW-0408">Iron</keyword>
<comment type="caution">
    <text evidence="11">The sequence shown here is derived from an EMBL/GenBank/DDBJ whole genome shotgun (WGS) entry which is preliminary data.</text>
</comment>
<comment type="subcellular location">
    <subcellularLocation>
        <location evidence="1">Membrane</location>
    </subcellularLocation>
</comment>
<dbReference type="Gene3D" id="1.10.630.10">
    <property type="entry name" value="Cytochrome P450"/>
    <property type="match status" value="1"/>
</dbReference>
<dbReference type="GO" id="GO:0046872">
    <property type="term" value="F:metal ion binding"/>
    <property type="evidence" value="ECO:0007669"/>
    <property type="project" value="UniProtKB-KW"/>
</dbReference>
<evidence type="ECO:0000256" key="2">
    <source>
        <dbReference type="ARBA" id="ARBA00010617"/>
    </source>
</evidence>
<dbReference type="Proteomes" id="UP001603857">
    <property type="component" value="Unassembled WGS sequence"/>
</dbReference>
<keyword evidence="4 9" id="KW-0479">Metal-binding</keyword>
<dbReference type="InterPro" id="IPR050651">
    <property type="entry name" value="Plant_Cytochrome_P450_Monoox"/>
</dbReference>
<evidence type="ECO:0000256" key="3">
    <source>
        <dbReference type="ARBA" id="ARBA00022617"/>
    </source>
</evidence>
<dbReference type="Pfam" id="PF00067">
    <property type="entry name" value="p450"/>
    <property type="match status" value="1"/>
</dbReference>
<evidence type="ECO:0000256" key="8">
    <source>
        <dbReference type="ARBA" id="ARBA00023136"/>
    </source>
</evidence>
<comment type="cofactor">
    <cofactor evidence="9">
        <name>heme</name>
        <dbReference type="ChEBI" id="CHEBI:30413"/>
    </cofactor>
</comment>
<evidence type="ECO:0000256" key="9">
    <source>
        <dbReference type="PIRSR" id="PIRSR602401-1"/>
    </source>
</evidence>
<dbReference type="PRINTS" id="PR00385">
    <property type="entry name" value="P450"/>
</dbReference>
<gene>
    <name evidence="11" type="ORF">Fmac_008136</name>
</gene>
<evidence type="ECO:0000313" key="11">
    <source>
        <dbReference type="EMBL" id="KAL2340196.1"/>
    </source>
</evidence>
<keyword evidence="12" id="KW-1185">Reference proteome</keyword>
<dbReference type="InterPro" id="IPR002401">
    <property type="entry name" value="Cyt_P450_E_grp-I"/>
</dbReference>
<protein>
    <recommendedName>
        <fullName evidence="13">Cytochrome P450</fullName>
    </recommendedName>
</protein>
<dbReference type="CDD" id="cd20653">
    <property type="entry name" value="CYP81"/>
    <property type="match status" value="1"/>
</dbReference>
<sequence length="498" mass="56815">MTLFYILLALIVIVLSLKPLFRTRKLGNLPPGPLSLPIVGNLLQLKQPFHRTFHGMSQKYGQVFSLWFGSRLVVVVSSYPAVQECFTKNDVVFANRPHFLLGKYTGYNNTTVAGSSYGDHWRNLRRIITLELLTTHRLNSFSGIRRDEIMRLLQKLALHSCNGFSKVKLNSMFQEMTFNTITRMVSGKKYYGEECDVSDVEEAKQFREILQELRTLGGANNLGDFLPFLRWFDFRGFEKRLKKIGKRSDAFLQGLVDEHRNGNHTTNAMIDHLLIQQRSHPEYYTGQIIKGLALVTFLAATDTSAVTLEWAMSNLLNHPEILKKEKNEIDTFVGQNRLVDESDISKLPYLQNIVYETLRLHPAAPLLLPHLSSEDCTIGEFNVPKNTILLVNAWAIHTDPMLWNDPTHFKPERFEKESEAKNLLSFGLGRRACPGANLAQRTESLTIALLIQCFEWKRISNEEIDMTQEKGLTVSKNISLGSYVPSMSITDQQGYTKL</sequence>
<dbReference type="FunFam" id="1.10.630.10:FF:000023">
    <property type="entry name" value="Cytochrome P450 family protein"/>
    <property type="match status" value="1"/>
</dbReference>
<organism evidence="11 12">
    <name type="scientific">Flemingia macrophylla</name>
    <dbReference type="NCBI Taxonomy" id="520843"/>
    <lineage>
        <taxon>Eukaryota</taxon>
        <taxon>Viridiplantae</taxon>
        <taxon>Streptophyta</taxon>
        <taxon>Embryophyta</taxon>
        <taxon>Tracheophyta</taxon>
        <taxon>Spermatophyta</taxon>
        <taxon>Magnoliopsida</taxon>
        <taxon>eudicotyledons</taxon>
        <taxon>Gunneridae</taxon>
        <taxon>Pentapetalae</taxon>
        <taxon>rosids</taxon>
        <taxon>fabids</taxon>
        <taxon>Fabales</taxon>
        <taxon>Fabaceae</taxon>
        <taxon>Papilionoideae</taxon>
        <taxon>50 kb inversion clade</taxon>
        <taxon>NPAAA clade</taxon>
        <taxon>indigoferoid/millettioid clade</taxon>
        <taxon>Phaseoleae</taxon>
        <taxon>Flemingia</taxon>
    </lineage>
</organism>
<evidence type="ECO:0000313" key="12">
    <source>
        <dbReference type="Proteomes" id="UP001603857"/>
    </source>
</evidence>
<name>A0ABD1MWK1_9FABA</name>
<dbReference type="AlphaFoldDB" id="A0ABD1MWK1"/>
<dbReference type="EMBL" id="JBGMDY010000003">
    <property type="protein sequence ID" value="KAL2340196.1"/>
    <property type="molecule type" value="Genomic_DNA"/>
</dbReference>
<evidence type="ECO:0000256" key="5">
    <source>
        <dbReference type="ARBA" id="ARBA00023002"/>
    </source>
</evidence>
<dbReference type="InterPro" id="IPR001128">
    <property type="entry name" value="Cyt_P450"/>
</dbReference>
<accession>A0ABD1MWK1</accession>
<keyword evidence="3 9" id="KW-0349">Heme</keyword>